<gene>
    <name evidence="2" type="ORF">FYJ24_08590</name>
</gene>
<protein>
    <submittedName>
        <fullName evidence="2">RNA-directed DNA polymerase</fullName>
    </submittedName>
</protein>
<proteinExistence type="predicted"/>
<dbReference type="NCBIfam" id="NF041748">
    <property type="entry name" value="Drt3b"/>
    <property type="match status" value="1"/>
</dbReference>
<accession>A0A6N7VSR1</accession>
<dbReference type="Proteomes" id="UP000470875">
    <property type="component" value="Unassembled WGS sequence"/>
</dbReference>
<name>A0A6N7VSR1_9ACTO</name>
<evidence type="ECO:0000259" key="1">
    <source>
        <dbReference type="PROSITE" id="PS50878"/>
    </source>
</evidence>
<dbReference type="AlphaFoldDB" id="A0A6N7VSR1"/>
<dbReference type="CDD" id="cd01646">
    <property type="entry name" value="RT_Bac_retron_I"/>
    <property type="match status" value="1"/>
</dbReference>
<comment type="caution">
    <text evidence="2">The sequence shown here is derived from an EMBL/GenBank/DDBJ whole genome shotgun (WGS) entry which is preliminary data.</text>
</comment>
<keyword evidence="3" id="KW-1185">Reference proteome</keyword>
<feature type="domain" description="Reverse transcriptase" evidence="1">
    <location>
        <begin position="121"/>
        <end position="367"/>
    </location>
</feature>
<dbReference type="InterPro" id="IPR000477">
    <property type="entry name" value="RT_dom"/>
</dbReference>
<dbReference type="EMBL" id="VULO01000009">
    <property type="protein sequence ID" value="MSS84819.1"/>
    <property type="molecule type" value="Genomic_DNA"/>
</dbReference>
<evidence type="ECO:0000313" key="2">
    <source>
        <dbReference type="EMBL" id="MSS84819.1"/>
    </source>
</evidence>
<dbReference type="GO" id="GO:0003964">
    <property type="term" value="F:RNA-directed DNA polymerase activity"/>
    <property type="evidence" value="ECO:0007669"/>
    <property type="project" value="UniProtKB-KW"/>
</dbReference>
<organism evidence="2 3">
    <name type="scientific">Scrofimicrobium canadense</name>
    <dbReference type="NCBI Taxonomy" id="2652290"/>
    <lineage>
        <taxon>Bacteria</taxon>
        <taxon>Bacillati</taxon>
        <taxon>Actinomycetota</taxon>
        <taxon>Actinomycetes</taxon>
        <taxon>Actinomycetales</taxon>
        <taxon>Actinomycetaceae</taxon>
        <taxon>Scrofimicrobium</taxon>
    </lineage>
</organism>
<dbReference type="RefSeq" id="WP_154545485.1">
    <property type="nucleotide sequence ID" value="NZ_VULO01000009.1"/>
</dbReference>
<keyword evidence="2" id="KW-0695">RNA-directed DNA polymerase</keyword>
<sequence length="679" mass="78962">MTKKKYRKLPRSPLRGLLSEVLPYELPLPFDNRSLYKFLRTLRFEWTTANAFRVKSNRLQAGDLLQLRELFSSGLGPSRSEDGWTHFTVSKMPFSQHHPYKYVIQRNDGRPRYLAVPHPQSMVELTRFIDDYADSILYYCTRSPFSVRHPAKVARIAIRKDKMFDRKADHEEVLVEQYDLEYEYSRSYFTYEQFNGIHRLYNSAQFRACERKYPYLWRLDVSKCFDSIYTHTVSWVTNGIRPSKTGSATKGTFGDSFDKLFQNTNYRETSGILIGPEASRIFAEVILQEVDVLTSRDLEDSQKQLRAGIDYEIMRYVDDYFVFVTKQEYGDLIQDVLSKNLALYKLHINDQKTFGYETPLSSEMSVAKHRINKNLDRLMTYETAREVSAPSAKFFFPVDTAILEYKSTLLDTSLEHGELANWYLYRIFDHVRRACKKYAAFDQWLTEQSDSNGLKTKTRVNMAQFLIACIDTALFAYSGAPSTSHSMKLTQIVTLAYDTLKQSGFTRLEMSTFRDKIRRELMAQLRTAREEKSFGIHTQNLIDCLTYIDFGLSDQEIKEILESRGITFDNLDGLSVLVLLRSCGDRSDSVWARSNLLAQAKCLVEKGCTDPEHETERTILRLSIPHCSWLEVQEVRTATGYTQAQIRDLRSSAACTFFDWKIDDAYYRRLSLKSSQVVY</sequence>
<reference evidence="2 3" key="1">
    <citation type="submission" date="2019-08" db="EMBL/GenBank/DDBJ databases">
        <title>In-depth cultivation of the pig gut microbiome towards novel bacterial diversity and tailored functional studies.</title>
        <authorList>
            <person name="Wylensek D."/>
            <person name="Hitch T.C.A."/>
            <person name="Clavel T."/>
        </authorList>
    </citation>
    <scope>NUCLEOTIDE SEQUENCE [LARGE SCALE GENOMIC DNA]</scope>
    <source>
        <strain evidence="2 3">WB03_NA08</strain>
    </source>
</reference>
<evidence type="ECO:0000313" key="3">
    <source>
        <dbReference type="Proteomes" id="UP000470875"/>
    </source>
</evidence>
<keyword evidence="2" id="KW-0808">Transferase</keyword>
<dbReference type="PROSITE" id="PS50878">
    <property type="entry name" value="RT_POL"/>
    <property type="match status" value="1"/>
</dbReference>
<keyword evidence="2" id="KW-0548">Nucleotidyltransferase</keyword>